<evidence type="ECO:0000313" key="5">
    <source>
        <dbReference type="Proteomes" id="UP000589620"/>
    </source>
</evidence>
<dbReference type="PANTHER" id="PTHR43877:SF2">
    <property type="entry name" value="AMINOALKYLPHOSPHONATE N-ACETYLTRANSFERASE-RELATED"/>
    <property type="match status" value="1"/>
</dbReference>
<dbReference type="Proteomes" id="UP000589620">
    <property type="component" value="Unassembled WGS sequence"/>
</dbReference>
<proteinExistence type="predicted"/>
<gene>
    <name evidence="4" type="ORF">BJ963_002509</name>
</gene>
<evidence type="ECO:0000259" key="3">
    <source>
        <dbReference type="PROSITE" id="PS51186"/>
    </source>
</evidence>
<dbReference type="InterPro" id="IPR016181">
    <property type="entry name" value="Acyl_CoA_acyltransferase"/>
</dbReference>
<dbReference type="SUPFAM" id="SSF55729">
    <property type="entry name" value="Acyl-CoA N-acyltransferases (Nat)"/>
    <property type="match status" value="1"/>
</dbReference>
<sequence>MAGLRTATADDAAAFTTVFLDCWHLSYSRTMPAELVERMTPDSAAALWQRALADGGDRYLAAEDDDGTLVGFVGFRLAGPDAGYVGSLYVSPHAQGGGYGRRLLSAAEEELRDRGAATARLWVFEQNEPSRRFYERSGWALDGTRETLPEWGQPQVGMAKRL</sequence>
<accession>A0A852T356</accession>
<dbReference type="PROSITE" id="PS51186">
    <property type="entry name" value="GNAT"/>
    <property type="match status" value="1"/>
</dbReference>
<dbReference type="GO" id="GO:0016747">
    <property type="term" value="F:acyltransferase activity, transferring groups other than amino-acyl groups"/>
    <property type="evidence" value="ECO:0007669"/>
    <property type="project" value="InterPro"/>
</dbReference>
<evidence type="ECO:0000256" key="2">
    <source>
        <dbReference type="ARBA" id="ARBA00023315"/>
    </source>
</evidence>
<dbReference type="AlphaFoldDB" id="A0A852T356"/>
<dbReference type="EMBL" id="JACCBJ010000001">
    <property type="protein sequence ID" value="NYD74990.1"/>
    <property type="molecule type" value="Genomic_DNA"/>
</dbReference>
<feature type="domain" description="N-acetyltransferase" evidence="3">
    <location>
        <begin position="2"/>
        <end position="162"/>
    </location>
</feature>
<dbReference type="CDD" id="cd04301">
    <property type="entry name" value="NAT_SF"/>
    <property type="match status" value="1"/>
</dbReference>
<dbReference type="RefSeq" id="WP_179457047.1">
    <property type="nucleotide sequence ID" value="NZ_BAAAPX010000001.1"/>
</dbReference>
<evidence type="ECO:0000256" key="1">
    <source>
        <dbReference type="ARBA" id="ARBA00022679"/>
    </source>
</evidence>
<keyword evidence="4" id="KW-0687">Ribonucleoprotein</keyword>
<keyword evidence="1" id="KW-0808">Transferase</keyword>
<protein>
    <submittedName>
        <fullName evidence="4">Ribosomal protein S18 acetylase RimI-like enzyme</fullName>
    </submittedName>
</protein>
<dbReference type="Gene3D" id="3.40.630.30">
    <property type="match status" value="1"/>
</dbReference>
<organism evidence="4 5">
    <name type="scientific">Leifsonia soli</name>
    <dbReference type="NCBI Taxonomy" id="582665"/>
    <lineage>
        <taxon>Bacteria</taxon>
        <taxon>Bacillati</taxon>
        <taxon>Actinomycetota</taxon>
        <taxon>Actinomycetes</taxon>
        <taxon>Micrococcales</taxon>
        <taxon>Microbacteriaceae</taxon>
        <taxon>Leifsonia</taxon>
    </lineage>
</organism>
<name>A0A852T356_9MICO</name>
<evidence type="ECO:0000313" key="4">
    <source>
        <dbReference type="EMBL" id="NYD74990.1"/>
    </source>
</evidence>
<dbReference type="Pfam" id="PF00583">
    <property type="entry name" value="Acetyltransf_1"/>
    <property type="match status" value="1"/>
</dbReference>
<comment type="caution">
    <text evidence="4">The sequence shown here is derived from an EMBL/GenBank/DDBJ whole genome shotgun (WGS) entry which is preliminary data.</text>
</comment>
<dbReference type="InterPro" id="IPR000182">
    <property type="entry name" value="GNAT_dom"/>
</dbReference>
<keyword evidence="2" id="KW-0012">Acyltransferase</keyword>
<dbReference type="InterPro" id="IPR050832">
    <property type="entry name" value="Bact_Acetyltransf"/>
</dbReference>
<reference evidence="4 5" key="1">
    <citation type="submission" date="2020-07" db="EMBL/GenBank/DDBJ databases">
        <title>Sequencing the genomes of 1000 actinobacteria strains.</title>
        <authorList>
            <person name="Klenk H.-P."/>
        </authorList>
    </citation>
    <scope>NUCLEOTIDE SEQUENCE [LARGE SCALE GENOMIC DNA]</scope>
    <source>
        <strain evidence="4 5">DSM 23871</strain>
    </source>
</reference>
<keyword evidence="4" id="KW-0689">Ribosomal protein</keyword>
<keyword evidence="5" id="KW-1185">Reference proteome</keyword>
<dbReference type="PANTHER" id="PTHR43877">
    <property type="entry name" value="AMINOALKYLPHOSPHONATE N-ACETYLTRANSFERASE-RELATED-RELATED"/>
    <property type="match status" value="1"/>
</dbReference>
<dbReference type="GO" id="GO:0005840">
    <property type="term" value="C:ribosome"/>
    <property type="evidence" value="ECO:0007669"/>
    <property type="project" value="UniProtKB-KW"/>
</dbReference>